<feature type="transmembrane region" description="Helical" evidence="1">
    <location>
        <begin position="38"/>
        <end position="57"/>
    </location>
</feature>
<name>A0A6M4ISM6_9BACT</name>
<proteinExistence type="predicted"/>
<protein>
    <submittedName>
        <fullName evidence="2">Uncharacterized protein</fullName>
    </submittedName>
</protein>
<keyword evidence="1" id="KW-1133">Transmembrane helix</keyword>
<feature type="transmembrane region" description="Helical" evidence="1">
    <location>
        <begin position="173"/>
        <end position="194"/>
    </location>
</feature>
<keyword evidence="3" id="KW-1185">Reference proteome</keyword>
<keyword evidence="1" id="KW-0812">Transmembrane</keyword>
<accession>A0A6M4ISM6</accession>
<evidence type="ECO:0000313" key="2">
    <source>
        <dbReference type="EMBL" id="QJR36547.1"/>
    </source>
</evidence>
<feature type="transmembrane region" description="Helical" evidence="1">
    <location>
        <begin position="92"/>
        <end position="113"/>
    </location>
</feature>
<sequence>MIPLLAPVLLLVAMHWSAQFLARQSSGLFGRRLQLYLFGLLGTIVHEGSHVIACVLFRHRVHRVKWFDAQATDGALGSVEHSYDPTSAYQRVGTVVIGIAPLVVGAVVILFAAQRLLGLTPPVAWSVSTWSVSAWQVDDVPMWRWALFAYVSISVGGSMHLSASDVRGTWRGVVTLAIWSAAALLATALLWWVLQHVAPFVWDSSVVPRWRDALRHLTRISESLAIAMLLAIAINTLCAVLLMLPRLASARAR</sequence>
<reference evidence="2 3" key="1">
    <citation type="submission" date="2020-05" db="EMBL/GenBank/DDBJ databases">
        <title>Complete genome sequence of Gemmatimonas greenlandica TET16.</title>
        <authorList>
            <person name="Zeng Y."/>
        </authorList>
    </citation>
    <scope>NUCLEOTIDE SEQUENCE [LARGE SCALE GENOMIC DNA]</scope>
    <source>
        <strain evidence="2 3">TET16</strain>
    </source>
</reference>
<dbReference type="Proteomes" id="UP000500938">
    <property type="component" value="Chromosome"/>
</dbReference>
<dbReference type="AlphaFoldDB" id="A0A6M4ISM6"/>
<keyword evidence="1" id="KW-0472">Membrane</keyword>
<evidence type="ECO:0000256" key="1">
    <source>
        <dbReference type="SAM" id="Phobius"/>
    </source>
</evidence>
<feature type="transmembrane region" description="Helical" evidence="1">
    <location>
        <begin position="224"/>
        <end position="244"/>
    </location>
</feature>
<dbReference type="RefSeq" id="WP_171225979.1">
    <property type="nucleotide sequence ID" value="NZ_CP053085.1"/>
</dbReference>
<evidence type="ECO:0000313" key="3">
    <source>
        <dbReference type="Proteomes" id="UP000500938"/>
    </source>
</evidence>
<dbReference type="EMBL" id="CP053085">
    <property type="protein sequence ID" value="QJR36547.1"/>
    <property type="molecule type" value="Genomic_DNA"/>
</dbReference>
<gene>
    <name evidence="2" type="ORF">HKW67_14040</name>
</gene>
<feature type="transmembrane region" description="Helical" evidence="1">
    <location>
        <begin position="142"/>
        <end position="161"/>
    </location>
</feature>
<dbReference type="KEGG" id="ggr:HKW67_14040"/>
<organism evidence="2 3">
    <name type="scientific">Gemmatimonas groenlandica</name>
    <dbReference type="NCBI Taxonomy" id="2732249"/>
    <lineage>
        <taxon>Bacteria</taxon>
        <taxon>Pseudomonadati</taxon>
        <taxon>Gemmatimonadota</taxon>
        <taxon>Gemmatimonadia</taxon>
        <taxon>Gemmatimonadales</taxon>
        <taxon>Gemmatimonadaceae</taxon>
        <taxon>Gemmatimonas</taxon>
    </lineage>
</organism>